<feature type="compositionally biased region" description="Polar residues" evidence="1">
    <location>
        <begin position="30"/>
        <end position="49"/>
    </location>
</feature>
<proteinExistence type="predicted"/>
<protein>
    <submittedName>
        <fullName evidence="3">Uncharacterized protein LOC108850885</fullName>
    </submittedName>
</protein>
<keyword evidence="2" id="KW-1185">Reference proteome</keyword>
<dbReference type="Proteomes" id="UP000504610">
    <property type="component" value="Chromosome 4"/>
</dbReference>
<organism evidence="2 3">
    <name type="scientific">Raphanus sativus</name>
    <name type="common">Radish</name>
    <name type="synonym">Raphanus raphanistrum var. sativus</name>
    <dbReference type="NCBI Taxonomy" id="3726"/>
    <lineage>
        <taxon>Eukaryota</taxon>
        <taxon>Viridiplantae</taxon>
        <taxon>Streptophyta</taxon>
        <taxon>Embryophyta</taxon>
        <taxon>Tracheophyta</taxon>
        <taxon>Spermatophyta</taxon>
        <taxon>Magnoliopsida</taxon>
        <taxon>eudicotyledons</taxon>
        <taxon>Gunneridae</taxon>
        <taxon>Pentapetalae</taxon>
        <taxon>rosids</taxon>
        <taxon>malvids</taxon>
        <taxon>Brassicales</taxon>
        <taxon>Brassicaceae</taxon>
        <taxon>Brassiceae</taxon>
        <taxon>Raphanus</taxon>
    </lineage>
</organism>
<evidence type="ECO:0000313" key="3">
    <source>
        <dbReference type="RefSeq" id="XP_018479846.1"/>
    </source>
</evidence>
<dbReference type="RefSeq" id="XP_018479846.1">
    <property type="nucleotide sequence ID" value="XM_018624344.2"/>
</dbReference>
<reference evidence="2" key="1">
    <citation type="journal article" date="2019" name="Database">
        <title>The radish genome database (RadishGD): an integrated information resource for radish genomics.</title>
        <authorList>
            <person name="Yu H.J."/>
            <person name="Baek S."/>
            <person name="Lee Y.J."/>
            <person name="Cho A."/>
            <person name="Mun J.H."/>
        </authorList>
    </citation>
    <scope>NUCLEOTIDE SEQUENCE [LARGE SCALE GENOMIC DNA]</scope>
    <source>
        <strain evidence="2">cv. WK10039</strain>
    </source>
</reference>
<accession>A0A6J0N6W8</accession>
<reference evidence="3" key="2">
    <citation type="submission" date="2025-08" db="UniProtKB">
        <authorList>
            <consortium name="RefSeq"/>
        </authorList>
    </citation>
    <scope>IDENTIFICATION</scope>
    <source>
        <tissue evidence="3">Leaf</tissue>
    </source>
</reference>
<dbReference type="KEGG" id="rsz:108850885"/>
<gene>
    <name evidence="3" type="primary">LOC108850885</name>
</gene>
<dbReference type="AlphaFoldDB" id="A0A6J0N6W8"/>
<name>A0A6J0N6W8_RAPSA</name>
<evidence type="ECO:0000313" key="2">
    <source>
        <dbReference type="Proteomes" id="UP000504610"/>
    </source>
</evidence>
<feature type="compositionally biased region" description="Low complexity" evidence="1">
    <location>
        <begin position="18"/>
        <end position="29"/>
    </location>
</feature>
<feature type="region of interest" description="Disordered" evidence="1">
    <location>
        <begin position="1"/>
        <end position="75"/>
    </location>
</feature>
<sequence length="163" mass="16993">MASFLEKATSAFNEAKESATSSAESVSASLTDVQKTVAASTETVKTDSATAPEKVFDGSTQTRDAVEDNATTRDTEGAKSLLHVFDEKRAEVSSKLVGAVTNASDGASSNTTVASRELLVSTDNQPLLATGDHGVETTTCWKECCGVLELMAAANTRNGAPRR</sequence>
<evidence type="ECO:0000256" key="1">
    <source>
        <dbReference type="SAM" id="MobiDB-lite"/>
    </source>
</evidence>
<feature type="compositionally biased region" description="Basic and acidic residues" evidence="1">
    <location>
        <begin position="64"/>
        <end position="75"/>
    </location>
</feature>
<dbReference type="GeneID" id="108850885"/>